<organism evidence="1">
    <name type="scientific">Prunus dulcis</name>
    <name type="common">Almond</name>
    <name type="synonym">Amygdalus dulcis</name>
    <dbReference type="NCBI Taxonomy" id="3755"/>
    <lineage>
        <taxon>Eukaryota</taxon>
        <taxon>Viridiplantae</taxon>
        <taxon>Streptophyta</taxon>
        <taxon>Embryophyta</taxon>
        <taxon>Tracheophyta</taxon>
        <taxon>Spermatophyta</taxon>
        <taxon>Magnoliopsida</taxon>
        <taxon>eudicotyledons</taxon>
        <taxon>Gunneridae</taxon>
        <taxon>Pentapetalae</taxon>
        <taxon>rosids</taxon>
        <taxon>fabids</taxon>
        <taxon>Rosales</taxon>
        <taxon>Rosaceae</taxon>
        <taxon>Amygdaloideae</taxon>
        <taxon>Amygdaleae</taxon>
        <taxon>Prunus</taxon>
    </lineage>
</organism>
<proteinExistence type="predicted"/>
<accession>A0A4Y1QRG2</accession>
<reference evidence="1" key="1">
    <citation type="journal article" date="2019" name="Science">
        <title>Mutation of a bHLH transcription factor allowed almond domestication.</title>
        <authorList>
            <person name="Sanchez-Perez R."/>
            <person name="Pavan S."/>
            <person name="Mazzeo R."/>
            <person name="Moldovan C."/>
            <person name="Aiese Cigliano R."/>
            <person name="Del Cueto J."/>
            <person name="Ricciardi F."/>
            <person name="Lotti C."/>
            <person name="Ricciardi L."/>
            <person name="Dicenta F."/>
            <person name="Lopez-Marques R.L."/>
            <person name="Lindberg Moller B."/>
        </authorList>
    </citation>
    <scope>NUCLEOTIDE SEQUENCE</scope>
</reference>
<dbReference type="AlphaFoldDB" id="A0A4Y1QRG2"/>
<name>A0A4Y1QRG2_PRUDU</name>
<sequence>MRFYLLQLSTDLNDFSWRCPITKVPLNKLFPSTKCFEEFHSAIKQYNTTQYRGQKSFICSIKITHHPKLKFKTREGCEFGR</sequence>
<evidence type="ECO:0000313" key="1">
    <source>
        <dbReference type="EMBL" id="BBG94387.1"/>
    </source>
</evidence>
<gene>
    <name evidence="1" type="ORF">Prudu_002656</name>
</gene>
<dbReference type="EMBL" id="AP019297">
    <property type="protein sequence ID" value="BBG94387.1"/>
    <property type="molecule type" value="Genomic_DNA"/>
</dbReference>
<protein>
    <submittedName>
        <fullName evidence="1">Pentatricopeptide repeat-containing protein</fullName>
    </submittedName>
</protein>